<sequence length="186" mass="19834">MSAPRSAGHRPAAPRLDHHTLEKYENVWFGIAVIMSVLLFVTVLASFLSGTAPSLSGEGGHHITGVKNGRLDPGNFAATPFATPGLRHNADGSYEAFVIARAFQFEPAVLKVPVGQPVTIHVTSADVLHGYFIEGTNINATAIPGQVSSFTTTFRRPGTLNLVCNEYCGTGHHNMVSSVKVDVQEP</sequence>
<protein>
    <submittedName>
        <fullName evidence="6">Cytochrome c oxidase subunit 2</fullName>
    </submittedName>
</protein>
<accession>A0A7W8NIV7</accession>
<evidence type="ECO:0000256" key="2">
    <source>
        <dbReference type="ARBA" id="ARBA00022723"/>
    </source>
</evidence>
<comment type="caution">
    <text evidence="6">The sequence shown here is derived from an EMBL/GenBank/DDBJ whole genome shotgun (WGS) entry which is preliminary data.</text>
</comment>
<keyword evidence="4" id="KW-1133">Transmembrane helix</keyword>
<dbReference type="PROSITE" id="PS00078">
    <property type="entry name" value="COX2"/>
    <property type="match status" value="1"/>
</dbReference>
<name>A0A7W8NIV7_9DEIO</name>
<dbReference type="InterPro" id="IPR034214">
    <property type="entry name" value="Ba3_CcO_II_C"/>
</dbReference>
<feature type="transmembrane region" description="Helical" evidence="4">
    <location>
        <begin position="27"/>
        <end position="48"/>
    </location>
</feature>
<evidence type="ECO:0000259" key="5">
    <source>
        <dbReference type="PROSITE" id="PS50857"/>
    </source>
</evidence>
<reference evidence="6 7" key="1">
    <citation type="submission" date="2020-08" db="EMBL/GenBank/DDBJ databases">
        <title>Genomic Encyclopedia of Type Strains, Phase IV (KMG-IV): sequencing the most valuable type-strain genomes for metagenomic binning, comparative biology and taxonomic classification.</title>
        <authorList>
            <person name="Goeker M."/>
        </authorList>
    </citation>
    <scope>NUCLEOTIDE SEQUENCE [LARGE SCALE GENOMIC DNA]</scope>
    <source>
        <strain evidence="6 7">DSM 27939</strain>
    </source>
</reference>
<dbReference type="InterPro" id="IPR008972">
    <property type="entry name" value="Cupredoxin"/>
</dbReference>
<dbReference type="AlphaFoldDB" id="A0A7W8NIV7"/>
<gene>
    <name evidence="6" type="ORF">HNQ08_004583</name>
</gene>
<keyword evidence="2" id="KW-0479">Metal-binding</keyword>
<keyword evidence="7" id="KW-1185">Reference proteome</keyword>
<organism evidence="6 7">
    <name type="scientific">Deinococcus humi</name>
    <dbReference type="NCBI Taxonomy" id="662880"/>
    <lineage>
        <taxon>Bacteria</taxon>
        <taxon>Thermotogati</taxon>
        <taxon>Deinococcota</taxon>
        <taxon>Deinococci</taxon>
        <taxon>Deinococcales</taxon>
        <taxon>Deinococcaceae</taxon>
        <taxon>Deinococcus</taxon>
    </lineage>
</organism>
<evidence type="ECO:0000256" key="3">
    <source>
        <dbReference type="ARBA" id="ARBA00023008"/>
    </source>
</evidence>
<dbReference type="Proteomes" id="UP000552709">
    <property type="component" value="Unassembled WGS sequence"/>
</dbReference>
<proteinExistence type="predicted"/>
<keyword evidence="3" id="KW-0186">Copper</keyword>
<dbReference type="InterPro" id="IPR051403">
    <property type="entry name" value="NosZ/Cyto_c_oxidase_sub2"/>
</dbReference>
<dbReference type="SUPFAM" id="SSF49503">
    <property type="entry name" value="Cupredoxins"/>
    <property type="match status" value="1"/>
</dbReference>
<dbReference type="GO" id="GO:0004129">
    <property type="term" value="F:cytochrome-c oxidase activity"/>
    <property type="evidence" value="ECO:0007669"/>
    <property type="project" value="InterPro"/>
</dbReference>
<dbReference type="GO" id="GO:0005507">
    <property type="term" value="F:copper ion binding"/>
    <property type="evidence" value="ECO:0007669"/>
    <property type="project" value="InterPro"/>
</dbReference>
<dbReference type="PROSITE" id="PS50857">
    <property type="entry name" value="COX2_CUA"/>
    <property type="match status" value="1"/>
</dbReference>
<comment type="subcellular location">
    <subcellularLocation>
        <location evidence="1">Cell envelope</location>
    </subcellularLocation>
</comment>
<keyword evidence="4" id="KW-0812">Transmembrane</keyword>
<evidence type="ECO:0000256" key="4">
    <source>
        <dbReference type="SAM" id="Phobius"/>
    </source>
</evidence>
<dbReference type="CDD" id="cd13913">
    <property type="entry name" value="ba3_CcO_II_C"/>
    <property type="match status" value="1"/>
</dbReference>
<dbReference type="Pfam" id="PF00116">
    <property type="entry name" value="COX2"/>
    <property type="match status" value="1"/>
</dbReference>
<dbReference type="PANTHER" id="PTHR42838:SF2">
    <property type="entry name" value="NITROUS-OXIDE REDUCTASE"/>
    <property type="match status" value="1"/>
</dbReference>
<dbReference type="PANTHER" id="PTHR42838">
    <property type="entry name" value="CYTOCHROME C OXIDASE SUBUNIT II"/>
    <property type="match status" value="1"/>
</dbReference>
<dbReference type="RefSeq" id="WP_229790201.1">
    <property type="nucleotide sequence ID" value="NZ_JACHFL010000018.1"/>
</dbReference>
<evidence type="ECO:0000256" key="1">
    <source>
        <dbReference type="ARBA" id="ARBA00004196"/>
    </source>
</evidence>
<dbReference type="InterPro" id="IPR001505">
    <property type="entry name" value="Copper_CuA"/>
</dbReference>
<dbReference type="EMBL" id="JACHFL010000018">
    <property type="protein sequence ID" value="MBB5365462.1"/>
    <property type="molecule type" value="Genomic_DNA"/>
</dbReference>
<keyword evidence="4" id="KW-0472">Membrane</keyword>
<dbReference type="Gene3D" id="2.60.40.420">
    <property type="entry name" value="Cupredoxins - blue copper proteins"/>
    <property type="match status" value="1"/>
</dbReference>
<evidence type="ECO:0000313" key="6">
    <source>
        <dbReference type="EMBL" id="MBB5365462.1"/>
    </source>
</evidence>
<dbReference type="GO" id="GO:0030313">
    <property type="term" value="C:cell envelope"/>
    <property type="evidence" value="ECO:0007669"/>
    <property type="project" value="UniProtKB-SubCell"/>
</dbReference>
<feature type="domain" description="Cytochrome oxidase subunit II copper A binding" evidence="5">
    <location>
        <begin position="89"/>
        <end position="186"/>
    </location>
</feature>
<dbReference type="GO" id="GO:0016020">
    <property type="term" value="C:membrane"/>
    <property type="evidence" value="ECO:0007669"/>
    <property type="project" value="InterPro"/>
</dbReference>
<dbReference type="InterPro" id="IPR002429">
    <property type="entry name" value="CcO_II-like_C"/>
</dbReference>
<evidence type="ECO:0000313" key="7">
    <source>
        <dbReference type="Proteomes" id="UP000552709"/>
    </source>
</evidence>